<dbReference type="STRING" id="6238.A8WPR5"/>
<dbReference type="PANTHER" id="PTHR45907">
    <property type="entry name" value="SERPENTINE RECEPTOR, CLASS J"/>
    <property type="match status" value="1"/>
</dbReference>
<name>A8WPR5_CAEBR</name>
<dbReference type="KEGG" id="cbr:CBG_01172"/>
<gene>
    <name evidence="2" type="ORF">CBG01172</name>
    <name evidence="2" type="ORF">CBG_01172</name>
</gene>
<dbReference type="AlphaFoldDB" id="A8WPR5"/>
<dbReference type="Pfam" id="PF10326">
    <property type="entry name" value="7TM_GPCR_Str"/>
    <property type="match status" value="1"/>
</dbReference>
<keyword evidence="3" id="KW-1185">Reference proteome</keyword>
<dbReference type="Pfam" id="PF10319">
    <property type="entry name" value="7TM_GPCR_Srj"/>
    <property type="match status" value="1"/>
</dbReference>
<dbReference type="CTD" id="8577940"/>
<accession>A8WPR5</accession>
<dbReference type="PANTHER" id="PTHR45907:SF24">
    <property type="entry name" value="SERPENTINE RECEPTOR, CLASS J-RELATED"/>
    <property type="match status" value="1"/>
</dbReference>
<dbReference type="HOGENOM" id="CLU_1572005_0_0_1"/>
<dbReference type="GeneID" id="8577940"/>
<keyword evidence="1" id="KW-1133">Transmembrane helix</keyword>
<dbReference type="Proteomes" id="UP000008549">
    <property type="component" value="Unassembled WGS sequence"/>
</dbReference>
<evidence type="ECO:0000256" key="1">
    <source>
        <dbReference type="SAM" id="Phobius"/>
    </source>
</evidence>
<keyword evidence="1" id="KW-0472">Membrane</keyword>
<organism evidence="2 3">
    <name type="scientific">Caenorhabditis briggsae</name>
    <dbReference type="NCBI Taxonomy" id="6238"/>
    <lineage>
        <taxon>Eukaryota</taxon>
        <taxon>Metazoa</taxon>
        <taxon>Ecdysozoa</taxon>
        <taxon>Nematoda</taxon>
        <taxon>Chromadorea</taxon>
        <taxon>Rhabditida</taxon>
        <taxon>Rhabditina</taxon>
        <taxon>Rhabditomorpha</taxon>
        <taxon>Rhabditoidea</taxon>
        <taxon>Rhabditidae</taxon>
        <taxon>Peloderinae</taxon>
        <taxon>Caenorhabditis</taxon>
    </lineage>
</organism>
<feature type="transmembrane region" description="Helical" evidence="1">
    <location>
        <begin position="12"/>
        <end position="31"/>
    </location>
</feature>
<dbReference type="RefSeq" id="XP_045091759.1">
    <property type="nucleotide sequence ID" value="XM_045236982.1"/>
</dbReference>
<keyword evidence="1" id="KW-0812">Transmembrane</keyword>
<reference evidence="2 3" key="1">
    <citation type="journal article" date="2003" name="PLoS Biol.">
        <title>The genome sequence of Caenorhabditis briggsae: a platform for comparative genomics.</title>
        <authorList>
            <person name="Stein L.D."/>
            <person name="Bao Z."/>
            <person name="Blasiar D."/>
            <person name="Blumenthal T."/>
            <person name="Brent M.R."/>
            <person name="Chen N."/>
            <person name="Chinwalla A."/>
            <person name="Clarke L."/>
            <person name="Clee C."/>
            <person name="Coghlan A."/>
            <person name="Coulson A."/>
            <person name="D'Eustachio P."/>
            <person name="Fitch D.H."/>
            <person name="Fulton L.A."/>
            <person name="Fulton R.E."/>
            <person name="Griffiths-Jones S."/>
            <person name="Harris T.W."/>
            <person name="Hillier L.W."/>
            <person name="Kamath R."/>
            <person name="Kuwabara P.E."/>
            <person name="Mardis E.R."/>
            <person name="Marra M.A."/>
            <person name="Miner T.L."/>
            <person name="Minx P."/>
            <person name="Mullikin J.C."/>
            <person name="Plumb R.W."/>
            <person name="Rogers J."/>
            <person name="Schein J.E."/>
            <person name="Sohrmann M."/>
            <person name="Spieth J."/>
            <person name="Stajich J.E."/>
            <person name="Wei C."/>
            <person name="Willey D."/>
            <person name="Wilson R.K."/>
            <person name="Durbin R."/>
            <person name="Waterston R.H."/>
        </authorList>
    </citation>
    <scope>NUCLEOTIDE SEQUENCE [LARGE SCALE GENOMIC DNA]</scope>
    <source>
        <strain evidence="2 3">AF16</strain>
    </source>
</reference>
<dbReference type="InterPro" id="IPR019428">
    <property type="entry name" value="7TM_GPCR_serpentine_rcpt_Str"/>
</dbReference>
<reference evidence="2 3" key="2">
    <citation type="journal article" date="2011" name="PLoS Genet.">
        <title>Caenorhabditis briggsae recombinant inbred line genotypes reveal inter-strain incompatibility and the evolution of recombination.</title>
        <authorList>
            <person name="Ross J.A."/>
            <person name="Koboldt D.C."/>
            <person name="Staisch J.E."/>
            <person name="Chamberlin H.M."/>
            <person name="Gupta B.P."/>
            <person name="Miller R.D."/>
            <person name="Baird S.E."/>
            <person name="Haag E.S."/>
        </authorList>
    </citation>
    <scope>NUCLEOTIDE SEQUENCE [LARGE SCALE GENOMIC DNA]</scope>
    <source>
        <strain evidence="2 3">AF16</strain>
    </source>
</reference>
<dbReference type="InParanoid" id="A8WPR5"/>
<evidence type="ECO:0000313" key="2">
    <source>
        <dbReference type="EMBL" id="CAP22472.2"/>
    </source>
</evidence>
<evidence type="ECO:0000313" key="3">
    <source>
        <dbReference type="Proteomes" id="UP000008549"/>
    </source>
</evidence>
<dbReference type="InterPro" id="IPR019423">
    <property type="entry name" value="7TM_GPCR_serpentine_rcpt_Srj"/>
</dbReference>
<feature type="transmembrane region" description="Helical" evidence="1">
    <location>
        <begin position="86"/>
        <end position="112"/>
    </location>
</feature>
<feature type="transmembrane region" description="Helical" evidence="1">
    <location>
        <begin position="43"/>
        <end position="65"/>
    </location>
</feature>
<proteinExistence type="predicted"/>
<sequence length="170" mass="19730">MEIYWIYQQLPIAFCIFAFIVNPIFIFLIFSERSSVLGNYRYLLLYFAVFNLIYSVANVLVPLITKKLNEISTQSSKKSAKFQFELLRALVIQTFIPIVVSFFPCLLCWFTPMFGIKLARFLDSFIVPILYPSFSENSTMWRLLLSGCSPSWTRSLLSCHFLATRVGDLE</sequence>
<protein>
    <submittedName>
        <fullName evidence="2">Protein CBG01172</fullName>
    </submittedName>
</protein>
<dbReference type="EMBL" id="HE601256">
    <property type="protein sequence ID" value="CAP22472.2"/>
    <property type="molecule type" value="Genomic_DNA"/>
</dbReference>